<name>A0AAD4FQF7_9GAMM</name>
<dbReference type="AlphaFoldDB" id="A0AAD4FQF7"/>
<evidence type="ECO:0000256" key="1">
    <source>
        <dbReference type="SAM" id="SignalP"/>
    </source>
</evidence>
<dbReference type="PROSITE" id="PS51257">
    <property type="entry name" value="PROKAR_LIPOPROTEIN"/>
    <property type="match status" value="1"/>
</dbReference>
<reference evidence="2" key="1">
    <citation type="journal article" date="2012" name="J. Bacteriol.">
        <title>Genome sequences of type strains of seven species of the marine bacterium Pseudoalteromonas.</title>
        <authorList>
            <person name="Xie B.B."/>
            <person name="Shu Y.L."/>
            <person name="Qin Q.L."/>
            <person name="Rong J.C."/>
            <person name="Zhang X.Y."/>
            <person name="Chen X.L."/>
            <person name="Shi M."/>
            <person name="He H.L."/>
            <person name="Zhou B.C."/>
            <person name="Zhang Y.Z."/>
        </authorList>
    </citation>
    <scope>NUCLEOTIDE SEQUENCE</scope>
    <source>
        <strain evidence="2">DSM 8771</strain>
    </source>
</reference>
<sequence>MCMILGRLVFFLFLFSGCSFVAEIDGAPTVKNTLYETKTVNNTVHSKAEAVISIPKKYLQITAMDRVILTSDMLHKGDQVKNVTTGQIGIVTGEIIVVLKQSQLAPQLAGLKKQEKSDSLVSYTVLSSDVDLLGELQKLQGIDAIQSIELQVRYFGTLMGEY</sequence>
<feature type="signal peptide" evidence="1">
    <location>
        <begin position="1"/>
        <end position="21"/>
    </location>
</feature>
<reference evidence="2" key="2">
    <citation type="submission" date="2015-03" db="EMBL/GenBank/DDBJ databases">
        <title>Genome sequence of Pseudoalteromonas citrea.</title>
        <authorList>
            <person name="Xie B.-B."/>
            <person name="Rong J.-C."/>
            <person name="Qin Q.-L."/>
            <person name="Zhang Y.-Z."/>
        </authorList>
    </citation>
    <scope>NUCLEOTIDE SEQUENCE</scope>
    <source>
        <strain evidence="2">DSM 8771</strain>
    </source>
</reference>
<feature type="chain" id="PRO_5042154553" evidence="1">
    <location>
        <begin position="22"/>
        <end position="162"/>
    </location>
</feature>
<evidence type="ECO:0000313" key="3">
    <source>
        <dbReference type="Proteomes" id="UP000016487"/>
    </source>
</evidence>
<dbReference type="RefSeq" id="WP_010367729.1">
    <property type="nucleotide sequence ID" value="NZ_AHBZ03000027.1"/>
</dbReference>
<keyword evidence="1" id="KW-0732">Signal</keyword>
<gene>
    <name evidence="2" type="ORF">PCIT_b1071</name>
</gene>
<protein>
    <submittedName>
        <fullName evidence="2">Uncharacterized protein</fullName>
    </submittedName>
</protein>
<comment type="caution">
    <text evidence="2">The sequence shown here is derived from an EMBL/GenBank/DDBJ whole genome shotgun (WGS) entry which is preliminary data.</text>
</comment>
<dbReference type="Proteomes" id="UP000016487">
    <property type="component" value="Unassembled WGS sequence"/>
</dbReference>
<dbReference type="EMBL" id="AHBZ03000027">
    <property type="protein sequence ID" value="KAF7764959.1"/>
    <property type="molecule type" value="Genomic_DNA"/>
</dbReference>
<accession>A0AAD4FQF7</accession>
<proteinExistence type="predicted"/>
<organism evidence="2 3">
    <name type="scientific">Pseudoalteromonas citrea</name>
    <dbReference type="NCBI Taxonomy" id="43655"/>
    <lineage>
        <taxon>Bacteria</taxon>
        <taxon>Pseudomonadati</taxon>
        <taxon>Pseudomonadota</taxon>
        <taxon>Gammaproteobacteria</taxon>
        <taxon>Alteromonadales</taxon>
        <taxon>Pseudoalteromonadaceae</taxon>
        <taxon>Pseudoalteromonas</taxon>
    </lineage>
</organism>
<evidence type="ECO:0000313" key="2">
    <source>
        <dbReference type="EMBL" id="KAF7764959.1"/>
    </source>
</evidence>